<proteinExistence type="predicted"/>
<dbReference type="RefSeq" id="WP_145077983.1">
    <property type="nucleotide sequence ID" value="NZ_CP036298.1"/>
</dbReference>
<reference evidence="1 2" key="1">
    <citation type="submission" date="2019-02" db="EMBL/GenBank/DDBJ databases">
        <title>Deep-cultivation of Planctomycetes and their phenomic and genomic characterization uncovers novel biology.</title>
        <authorList>
            <person name="Wiegand S."/>
            <person name="Jogler M."/>
            <person name="Boedeker C."/>
            <person name="Pinto D."/>
            <person name="Vollmers J."/>
            <person name="Rivas-Marin E."/>
            <person name="Kohn T."/>
            <person name="Peeters S.H."/>
            <person name="Heuer A."/>
            <person name="Rast P."/>
            <person name="Oberbeckmann S."/>
            <person name="Bunk B."/>
            <person name="Jeske O."/>
            <person name="Meyerdierks A."/>
            <person name="Storesund J.E."/>
            <person name="Kallscheuer N."/>
            <person name="Luecker S."/>
            <person name="Lage O.M."/>
            <person name="Pohl T."/>
            <person name="Merkel B.J."/>
            <person name="Hornburger P."/>
            <person name="Mueller R.-W."/>
            <person name="Bruemmer F."/>
            <person name="Labrenz M."/>
            <person name="Spormann A.M."/>
            <person name="Op den Camp H."/>
            <person name="Overmann J."/>
            <person name="Amann R."/>
            <person name="Jetten M.S.M."/>
            <person name="Mascher T."/>
            <person name="Medema M.H."/>
            <person name="Devos D.P."/>
            <person name="Kaster A.-K."/>
            <person name="Ovreas L."/>
            <person name="Rohde M."/>
            <person name="Galperin M.Y."/>
            <person name="Jogler C."/>
        </authorList>
    </citation>
    <scope>NUCLEOTIDE SEQUENCE [LARGE SCALE GENOMIC DNA]</scope>
    <source>
        <strain evidence="1 2">Q31a</strain>
    </source>
</reference>
<protein>
    <recommendedName>
        <fullName evidence="3">Phospholipase D-like domain-containing protein</fullName>
    </recommendedName>
</protein>
<dbReference type="Proteomes" id="UP000318017">
    <property type="component" value="Chromosome"/>
</dbReference>
<dbReference type="EMBL" id="CP036298">
    <property type="protein sequence ID" value="QDV24379.1"/>
    <property type="molecule type" value="Genomic_DNA"/>
</dbReference>
<dbReference type="KEGG" id="ahel:Q31a_26960"/>
<sequence>MSRQPSLFAASDDKPTARQSKRIARAVEGFHTAAETIGPIEPGMSLFAITRGQISMIDVVRHVISQATGPVRASVWTWCIAEYEVEAFEYFFRESIIEQATLVIDRSAEQRNAELIARWRDRYGRDAVRVCMNHAKISTIECQAFKVLARGSMNLNYNPRFEQFDISEGDGAFDLVREIEEDLPVLPRLSSRKEANDATKLTESFTADQLKPFEGIKPWAK</sequence>
<name>A0A518G714_9BACT</name>
<evidence type="ECO:0000313" key="1">
    <source>
        <dbReference type="EMBL" id="QDV24379.1"/>
    </source>
</evidence>
<evidence type="ECO:0000313" key="2">
    <source>
        <dbReference type="Proteomes" id="UP000318017"/>
    </source>
</evidence>
<gene>
    <name evidence="1" type="ORF">Q31a_26960</name>
</gene>
<evidence type="ECO:0008006" key="3">
    <source>
        <dbReference type="Google" id="ProtNLM"/>
    </source>
</evidence>
<keyword evidence="2" id="KW-1185">Reference proteome</keyword>
<organism evidence="1 2">
    <name type="scientific">Aureliella helgolandensis</name>
    <dbReference type="NCBI Taxonomy" id="2527968"/>
    <lineage>
        <taxon>Bacteria</taxon>
        <taxon>Pseudomonadati</taxon>
        <taxon>Planctomycetota</taxon>
        <taxon>Planctomycetia</taxon>
        <taxon>Pirellulales</taxon>
        <taxon>Pirellulaceae</taxon>
        <taxon>Aureliella</taxon>
    </lineage>
</organism>
<dbReference type="OrthoDB" id="961652at2"/>
<accession>A0A518G714</accession>
<dbReference type="AlphaFoldDB" id="A0A518G714"/>